<dbReference type="Proteomes" id="UP000316988">
    <property type="component" value="Unassembled WGS sequence"/>
</dbReference>
<sequence length="70" mass="7484">MSQSVVPASAATPTPLSLRQIAPWALFSLLLAVVVLYFVGAEQGAFALLSGDSVHEWVHDGRHLLGFPCH</sequence>
<organism evidence="2 3">
    <name type="scientific">Aeromicrobium piscarium</name>
    <dbReference type="NCBI Taxonomy" id="2590901"/>
    <lineage>
        <taxon>Bacteria</taxon>
        <taxon>Bacillati</taxon>
        <taxon>Actinomycetota</taxon>
        <taxon>Actinomycetes</taxon>
        <taxon>Propionibacteriales</taxon>
        <taxon>Nocardioidaceae</taxon>
        <taxon>Aeromicrobium</taxon>
    </lineage>
</organism>
<dbReference type="EMBL" id="VLNT01000008">
    <property type="protein sequence ID" value="TSD62499.1"/>
    <property type="molecule type" value="Genomic_DNA"/>
</dbReference>
<keyword evidence="3" id="KW-1185">Reference proteome</keyword>
<evidence type="ECO:0000256" key="1">
    <source>
        <dbReference type="SAM" id="Phobius"/>
    </source>
</evidence>
<dbReference type="InterPro" id="IPR012667">
    <property type="entry name" value="CbtB_put"/>
</dbReference>
<dbReference type="OrthoDB" id="122519at2"/>
<dbReference type="RefSeq" id="WP_143913612.1">
    <property type="nucleotide sequence ID" value="NZ_VLNT01000008.1"/>
</dbReference>
<accession>A0A554S817</accession>
<keyword evidence="1" id="KW-0812">Transmembrane</keyword>
<evidence type="ECO:0000313" key="2">
    <source>
        <dbReference type="EMBL" id="TSD62499.1"/>
    </source>
</evidence>
<keyword evidence="1" id="KW-0472">Membrane</keyword>
<keyword evidence="1" id="KW-1133">Transmembrane helix</keyword>
<reference evidence="2 3" key="1">
    <citation type="submission" date="2019-07" db="EMBL/GenBank/DDBJ databases">
        <authorList>
            <person name="Zhao L.H."/>
        </authorList>
    </citation>
    <scope>NUCLEOTIDE SEQUENCE [LARGE SCALE GENOMIC DNA]</scope>
    <source>
        <strain evidence="2 3">Co35</strain>
    </source>
</reference>
<dbReference type="Pfam" id="PF09489">
    <property type="entry name" value="CbtB"/>
    <property type="match status" value="1"/>
</dbReference>
<dbReference type="AlphaFoldDB" id="A0A554S817"/>
<comment type="caution">
    <text evidence="2">The sequence shown here is derived from an EMBL/GenBank/DDBJ whole genome shotgun (WGS) entry which is preliminary data.</text>
</comment>
<proteinExistence type="predicted"/>
<gene>
    <name evidence="2" type="ORF">FNM00_11105</name>
</gene>
<name>A0A554S817_9ACTN</name>
<protein>
    <submittedName>
        <fullName evidence="2">CbtB-domain containing protein</fullName>
    </submittedName>
</protein>
<evidence type="ECO:0000313" key="3">
    <source>
        <dbReference type="Proteomes" id="UP000316988"/>
    </source>
</evidence>
<feature type="transmembrane region" description="Helical" evidence="1">
    <location>
        <begin position="21"/>
        <end position="40"/>
    </location>
</feature>